<protein>
    <submittedName>
        <fullName evidence="1">Uncharacterized protein</fullName>
    </submittedName>
</protein>
<gene>
    <name evidence="1" type="ORF">Tcan_05779</name>
</gene>
<proteinExistence type="predicted"/>
<keyword evidence="2" id="KW-1185">Reference proteome</keyword>
<dbReference type="EMBL" id="JPKZ01000510">
    <property type="protein sequence ID" value="KHN86888.1"/>
    <property type="molecule type" value="Genomic_DNA"/>
</dbReference>
<dbReference type="AlphaFoldDB" id="A0A0B2VZ10"/>
<dbReference type="Proteomes" id="UP000031036">
    <property type="component" value="Unassembled WGS sequence"/>
</dbReference>
<evidence type="ECO:0000313" key="2">
    <source>
        <dbReference type="Proteomes" id="UP000031036"/>
    </source>
</evidence>
<evidence type="ECO:0000313" key="1">
    <source>
        <dbReference type="EMBL" id="KHN86888.1"/>
    </source>
</evidence>
<organism evidence="1 2">
    <name type="scientific">Toxocara canis</name>
    <name type="common">Canine roundworm</name>
    <dbReference type="NCBI Taxonomy" id="6265"/>
    <lineage>
        <taxon>Eukaryota</taxon>
        <taxon>Metazoa</taxon>
        <taxon>Ecdysozoa</taxon>
        <taxon>Nematoda</taxon>
        <taxon>Chromadorea</taxon>
        <taxon>Rhabditida</taxon>
        <taxon>Spirurina</taxon>
        <taxon>Ascaridomorpha</taxon>
        <taxon>Ascaridoidea</taxon>
        <taxon>Toxocaridae</taxon>
        <taxon>Toxocara</taxon>
    </lineage>
</organism>
<sequence>MQTDAQMQNKISVQSFSAISYGDNHLIRRNGCLLISLSARFSAYTQAVQMKLMHLEAYAFLVFLAHKRLRWIFRSCVTNLVLKENGSLDWAAKRTHCCMEWHGRTASVEMHGLAENNFLGPSILFTVSKLWRNVVLMAALTRKKFSSLASKSCDGYVDKAVLL</sequence>
<reference evidence="1 2" key="1">
    <citation type="submission" date="2014-11" db="EMBL/GenBank/DDBJ databases">
        <title>Genetic blueprint of the zoonotic pathogen Toxocara canis.</title>
        <authorList>
            <person name="Zhu X.-Q."/>
            <person name="Korhonen P.K."/>
            <person name="Cai H."/>
            <person name="Young N.D."/>
            <person name="Nejsum P."/>
            <person name="von Samson-Himmelstjerna G."/>
            <person name="Boag P.R."/>
            <person name="Tan P."/>
            <person name="Li Q."/>
            <person name="Min J."/>
            <person name="Yang Y."/>
            <person name="Wang X."/>
            <person name="Fang X."/>
            <person name="Hall R.S."/>
            <person name="Hofmann A."/>
            <person name="Sternberg P.W."/>
            <person name="Jex A.R."/>
            <person name="Gasser R.B."/>
        </authorList>
    </citation>
    <scope>NUCLEOTIDE SEQUENCE [LARGE SCALE GENOMIC DNA]</scope>
    <source>
        <strain evidence="1">PN_DK_2014</strain>
    </source>
</reference>
<accession>A0A0B2VZ10</accession>
<comment type="caution">
    <text evidence="1">The sequence shown here is derived from an EMBL/GenBank/DDBJ whole genome shotgun (WGS) entry which is preliminary data.</text>
</comment>
<name>A0A0B2VZ10_TOXCA</name>